<dbReference type="Pfam" id="PF02628">
    <property type="entry name" value="COX15-CtaA"/>
    <property type="match status" value="1"/>
</dbReference>
<feature type="transmembrane region" description="Helical" evidence="12">
    <location>
        <begin position="94"/>
        <end position="115"/>
    </location>
</feature>
<evidence type="ECO:0000256" key="4">
    <source>
        <dbReference type="ARBA" id="ARBA00022723"/>
    </source>
</evidence>
<evidence type="ECO:0000256" key="8">
    <source>
        <dbReference type="ARBA" id="ARBA00023133"/>
    </source>
</evidence>
<feature type="transmembrane region" description="Helical" evidence="12">
    <location>
        <begin position="246"/>
        <end position="267"/>
    </location>
</feature>
<keyword evidence="4" id="KW-0479">Metal-binding</keyword>
<evidence type="ECO:0000256" key="2">
    <source>
        <dbReference type="ARBA" id="ARBA00022475"/>
    </source>
</evidence>
<keyword evidence="3 12" id="KW-0812">Transmembrane</keyword>
<sequence length="321" mass="33834">MTPLSSFARFAWGVLAYNVAVVLWGALVRATGSGAGCGRHWPACNGQVMPQLASTHTMIEFAHRATSGIALLLVLAMLVWAWRAFPRGHLVRRGAALSTAFIIAEALLGAGLVLFELVADDKSAMRAFSMSAHLVNTFLLLGALTLTGWWASGGAPVRVRKQGALGAVLLTAVGATILVGATGAVTALGDTLFPKSAVGFDLSSTAHFLERLRIVHPLLAVVTSVYITAVGWMVRRARPSATTRRLAAILTALFAVQVAAGLVNIVLRVPIWMQLTHLFLADCVWIALVLTTASALAHEPAEARPAGSASCTPPPPRVQVR</sequence>
<dbReference type="PANTHER" id="PTHR35457">
    <property type="entry name" value="HEME A SYNTHASE"/>
    <property type="match status" value="1"/>
</dbReference>
<feature type="transmembrane region" description="Helical" evidence="12">
    <location>
        <begin position="279"/>
        <end position="297"/>
    </location>
</feature>
<evidence type="ECO:0000256" key="5">
    <source>
        <dbReference type="ARBA" id="ARBA00022989"/>
    </source>
</evidence>
<dbReference type="AlphaFoldDB" id="A0A6J4KF85"/>
<dbReference type="GO" id="GO:0016491">
    <property type="term" value="F:oxidoreductase activity"/>
    <property type="evidence" value="ECO:0007669"/>
    <property type="project" value="UniProtKB-KW"/>
</dbReference>
<evidence type="ECO:0000256" key="3">
    <source>
        <dbReference type="ARBA" id="ARBA00022692"/>
    </source>
</evidence>
<keyword evidence="6" id="KW-0560">Oxidoreductase</keyword>
<accession>A0A6J4KF85</accession>
<evidence type="ECO:0000313" key="13">
    <source>
        <dbReference type="EMBL" id="CAA9304269.1"/>
    </source>
</evidence>
<protein>
    <submittedName>
        <fullName evidence="13">Heme A synthase, cytochrome oxidase biogenesis protein Cox15-CtaA</fullName>
    </submittedName>
</protein>
<evidence type="ECO:0000256" key="7">
    <source>
        <dbReference type="ARBA" id="ARBA00023004"/>
    </source>
</evidence>
<feature type="transmembrane region" description="Helical" evidence="12">
    <location>
        <begin position="7"/>
        <end position="27"/>
    </location>
</feature>
<feature type="transmembrane region" description="Helical" evidence="12">
    <location>
        <begin position="127"/>
        <end position="151"/>
    </location>
</feature>
<comment type="subcellular location">
    <subcellularLocation>
        <location evidence="1">Membrane</location>
        <topology evidence="1">Multi-pass membrane protein</topology>
    </subcellularLocation>
</comment>
<feature type="transmembrane region" description="Helical" evidence="12">
    <location>
        <begin position="61"/>
        <end position="82"/>
    </location>
</feature>
<keyword evidence="10" id="KW-1015">Disulfide bond</keyword>
<dbReference type="PANTHER" id="PTHR35457:SF1">
    <property type="entry name" value="HEME A SYNTHASE"/>
    <property type="match status" value="1"/>
</dbReference>
<evidence type="ECO:0000256" key="9">
    <source>
        <dbReference type="ARBA" id="ARBA00023136"/>
    </source>
</evidence>
<dbReference type="GO" id="GO:0016020">
    <property type="term" value="C:membrane"/>
    <property type="evidence" value="ECO:0007669"/>
    <property type="project" value="UniProtKB-SubCell"/>
</dbReference>
<keyword evidence="2" id="KW-1003">Cell membrane</keyword>
<keyword evidence="9 12" id="KW-0472">Membrane</keyword>
<dbReference type="GO" id="GO:0006784">
    <property type="term" value="P:heme A biosynthetic process"/>
    <property type="evidence" value="ECO:0007669"/>
    <property type="project" value="InterPro"/>
</dbReference>
<evidence type="ECO:0000256" key="11">
    <source>
        <dbReference type="ARBA" id="ARBA00023444"/>
    </source>
</evidence>
<organism evidence="13">
    <name type="scientific">uncultured Gemmatimonadota bacterium</name>
    <dbReference type="NCBI Taxonomy" id="203437"/>
    <lineage>
        <taxon>Bacteria</taxon>
        <taxon>Pseudomonadati</taxon>
        <taxon>Gemmatimonadota</taxon>
        <taxon>environmental samples</taxon>
    </lineage>
</organism>
<reference evidence="13" key="1">
    <citation type="submission" date="2020-02" db="EMBL/GenBank/DDBJ databases">
        <authorList>
            <person name="Meier V. D."/>
        </authorList>
    </citation>
    <scope>NUCLEOTIDE SEQUENCE</scope>
    <source>
        <strain evidence="13">AVDCRST_MAG68</strain>
    </source>
</reference>
<dbReference type="GO" id="GO:0046872">
    <property type="term" value="F:metal ion binding"/>
    <property type="evidence" value="ECO:0007669"/>
    <property type="project" value="UniProtKB-KW"/>
</dbReference>
<evidence type="ECO:0000256" key="1">
    <source>
        <dbReference type="ARBA" id="ARBA00004141"/>
    </source>
</evidence>
<evidence type="ECO:0000256" key="12">
    <source>
        <dbReference type="SAM" id="Phobius"/>
    </source>
</evidence>
<keyword evidence="5 12" id="KW-1133">Transmembrane helix</keyword>
<feature type="transmembrane region" description="Helical" evidence="12">
    <location>
        <begin position="214"/>
        <end position="234"/>
    </location>
</feature>
<evidence type="ECO:0000256" key="10">
    <source>
        <dbReference type="ARBA" id="ARBA00023157"/>
    </source>
</evidence>
<keyword evidence="8" id="KW-0350">Heme biosynthesis</keyword>
<keyword evidence="7" id="KW-0408">Iron</keyword>
<comment type="pathway">
    <text evidence="11">Porphyrin-containing compound metabolism.</text>
</comment>
<proteinExistence type="predicted"/>
<evidence type="ECO:0000256" key="6">
    <source>
        <dbReference type="ARBA" id="ARBA00023002"/>
    </source>
</evidence>
<gene>
    <name evidence="13" type="ORF">AVDCRST_MAG68-923</name>
</gene>
<feature type="transmembrane region" description="Helical" evidence="12">
    <location>
        <begin position="163"/>
        <end position="188"/>
    </location>
</feature>
<dbReference type="EMBL" id="CADCTW010000039">
    <property type="protein sequence ID" value="CAA9304269.1"/>
    <property type="molecule type" value="Genomic_DNA"/>
</dbReference>
<dbReference type="InterPro" id="IPR003780">
    <property type="entry name" value="COX15/CtaA_fam"/>
</dbReference>
<name>A0A6J4KF85_9BACT</name>
<dbReference type="InterPro" id="IPR050450">
    <property type="entry name" value="COX15/CtaA_HemeA_synthase"/>
</dbReference>